<keyword evidence="3" id="KW-0732">Signal</keyword>
<dbReference type="RefSeq" id="WP_145268915.1">
    <property type="nucleotide sequence ID" value="NZ_CP036426.1"/>
</dbReference>
<keyword evidence="2" id="KW-0472">Membrane</keyword>
<sequence precursor="true">MARPPRTSWLCAVFASLLVAAPSPAQDGDPAGDRGTAGPGSPVIVVRPGVALDDVVRAAISGVTSVEVVGEVPRDGGLARVSMTLGLYARGTGPHRVPIGLDGLYPREAVTDGEPLGWEAEPPDGWFLVLPGGDSDDDEQRRTVRVDVVAPVRSIDERRGLTIAIPRAAETSLRLDLPGPVDEATFGDGAPLPIEPIDGGKRSRIEALLDSRDELDVRWLPHRDESAPQAPLLTGGGHIAIDVGDGVLTARSTWEIQVRRGEASSVDLLADPGDELLDVEVEGRSIAPELLADGRGRRLPFPRTLRKGDSVRVSVTTLRPIPPPEEGADGSAVPFGGHRFGGLIEQGGTLSIGRADGLRVIAEPSVDLRRIDPRDLREEIARSRPTIISAFRFADQPFGLRLRVGPVPAIVRASQRSLVVLDPGGRGARVESWLDYRAVRGQVFTARVRVPEGLEVERVGPPEAVASWDLVRSAGEPGGASPSGPSTIELTLASALREGQATPIRVELSGRARLDPDRAGSVPVFLPLDSAFDGGRLAVAASPDLEVAPADPDGPAGSPTESSPAAEPGPWLRVVLDPARVALWMRHESPIDAVPLDVSPRAPGSSSMVDQLVRVGRDGVDVQQDLTLYAQDGVLGRVDLAVPPELERGWELTDRGLVEQVEPIAAGHDGEPIRRLTLSQAAAGAPLKLRISYRVPGVDRLVPGEARPLEIPRIEVVDPPPAMPPRVEVAAGPGIELRTEGGGWSRPAENQWVTNPDGGDPLPIRGVWVRPPGAPADARPSLSATASTPASLPEAIATRLWIRSEQGADGGVRTSAWFRFDDHGPTLGFRLPAAAELDRVYLDGQPVTPEDLDALAAPGSYQLHLPAESARVVLLGLSYRLPREPSRTAWAPPTLLGGGRVLETLWEVRVPWSRALVGVPGRYSDENVWYWAGYVFKRRPGLSPGELAAWVAGPGATVDALGPPLSGGRIGDHGYLFGRPGDPAPLAPGISPRSVLVGACSGLVLLAGLSALVRHRHRGRVLPAAALVGLAALMAVNRSTAILAVQSSSVGWLLVAVAVLTRRAVDRRRPSARFGDPSGLGTATSSGVDSPSGGGPIGSAGSSPLVGSDDSTAIRARPPAIDPLPPGIDRPGPIDEAFDIPAPRAGREAS</sequence>
<dbReference type="AlphaFoldDB" id="A0A518H032"/>
<accession>A0A518H032</accession>
<feature type="transmembrane region" description="Helical" evidence="2">
    <location>
        <begin position="995"/>
        <end position="1013"/>
    </location>
</feature>
<evidence type="ECO:0000256" key="3">
    <source>
        <dbReference type="SAM" id="SignalP"/>
    </source>
</evidence>
<evidence type="ECO:0000313" key="5">
    <source>
        <dbReference type="Proteomes" id="UP000317835"/>
    </source>
</evidence>
<feature type="transmembrane region" description="Helical" evidence="2">
    <location>
        <begin position="1042"/>
        <end position="1061"/>
    </location>
</feature>
<feature type="chain" id="PRO_5021983416" evidence="3">
    <location>
        <begin position="26"/>
        <end position="1150"/>
    </location>
</feature>
<proteinExistence type="predicted"/>
<dbReference type="EMBL" id="CP036426">
    <property type="protein sequence ID" value="QDV34194.1"/>
    <property type="molecule type" value="Genomic_DNA"/>
</dbReference>
<gene>
    <name evidence="4" type="ORF">ElP_20790</name>
</gene>
<name>A0A518H032_9BACT</name>
<feature type="region of interest" description="Disordered" evidence="1">
    <location>
        <begin position="546"/>
        <end position="569"/>
    </location>
</feature>
<feature type="region of interest" description="Disordered" evidence="1">
    <location>
        <begin position="740"/>
        <end position="761"/>
    </location>
</feature>
<dbReference type="OrthoDB" id="223828at2"/>
<dbReference type="KEGG" id="tpla:ElP_20790"/>
<feature type="region of interest" description="Disordered" evidence="1">
    <location>
        <begin position="1069"/>
        <end position="1150"/>
    </location>
</feature>
<organism evidence="4 5">
    <name type="scientific">Tautonia plasticadhaerens</name>
    <dbReference type="NCBI Taxonomy" id="2527974"/>
    <lineage>
        <taxon>Bacteria</taxon>
        <taxon>Pseudomonadati</taxon>
        <taxon>Planctomycetota</taxon>
        <taxon>Planctomycetia</taxon>
        <taxon>Isosphaerales</taxon>
        <taxon>Isosphaeraceae</taxon>
        <taxon>Tautonia</taxon>
    </lineage>
</organism>
<dbReference type="Proteomes" id="UP000317835">
    <property type="component" value="Chromosome"/>
</dbReference>
<evidence type="ECO:0000256" key="2">
    <source>
        <dbReference type="SAM" id="Phobius"/>
    </source>
</evidence>
<feature type="compositionally biased region" description="Low complexity" evidence="1">
    <location>
        <begin position="548"/>
        <end position="557"/>
    </location>
</feature>
<evidence type="ECO:0000313" key="4">
    <source>
        <dbReference type="EMBL" id="QDV34194.1"/>
    </source>
</evidence>
<protein>
    <submittedName>
        <fullName evidence="4">Uncharacterized protein</fullName>
    </submittedName>
</protein>
<reference evidence="4 5" key="1">
    <citation type="submission" date="2019-02" db="EMBL/GenBank/DDBJ databases">
        <title>Deep-cultivation of Planctomycetes and their phenomic and genomic characterization uncovers novel biology.</title>
        <authorList>
            <person name="Wiegand S."/>
            <person name="Jogler M."/>
            <person name="Boedeker C."/>
            <person name="Pinto D."/>
            <person name="Vollmers J."/>
            <person name="Rivas-Marin E."/>
            <person name="Kohn T."/>
            <person name="Peeters S.H."/>
            <person name="Heuer A."/>
            <person name="Rast P."/>
            <person name="Oberbeckmann S."/>
            <person name="Bunk B."/>
            <person name="Jeske O."/>
            <person name="Meyerdierks A."/>
            <person name="Storesund J.E."/>
            <person name="Kallscheuer N."/>
            <person name="Luecker S."/>
            <person name="Lage O.M."/>
            <person name="Pohl T."/>
            <person name="Merkel B.J."/>
            <person name="Hornburger P."/>
            <person name="Mueller R.-W."/>
            <person name="Bruemmer F."/>
            <person name="Labrenz M."/>
            <person name="Spormann A.M."/>
            <person name="Op den Camp H."/>
            <person name="Overmann J."/>
            <person name="Amann R."/>
            <person name="Jetten M.S.M."/>
            <person name="Mascher T."/>
            <person name="Medema M.H."/>
            <person name="Devos D.P."/>
            <person name="Kaster A.-K."/>
            <person name="Ovreas L."/>
            <person name="Rohde M."/>
            <person name="Galperin M.Y."/>
            <person name="Jogler C."/>
        </authorList>
    </citation>
    <scope>NUCLEOTIDE SEQUENCE [LARGE SCALE GENOMIC DNA]</scope>
    <source>
        <strain evidence="4 5">ElP</strain>
    </source>
</reference>
<keyword evidence="2" id="KW-1133">Transmembrane helix</keyword>
<keyword evidence="5" id="KW-1185">Reference proteome</keyword>
<keyword evidence="2" id="KW-0812">Transmembrane</keyword>
<feature type="transmembrane region" description="Helical" evidence="2">
    <location>
        <begin position="1020"/>
        <end position="1036"/>
    </location>
</feature>
<feature type="signal peptide" evidence="3">
    <location>
        <begin position="1"/>
        <end position="25"/>
    </location>
</feature>
<evidence type="ECO:0000256" key="1">
    <source>
        <dbReference type="SAM" id="MobiDB-lite"/>
    </source>
</evidence>